<accession>A0ACB9EJ60</accession>
<organism evidence="1 2">
    <name type="scientific">Arctium lappa</name>
    <name type="common">Greater burdock</name>
    <name type="synonym">Lappa major</name>
    <dbReference type="NCBI Taxonomy" id="4217"/>
    <lineage>
        <taxon>Eukaryota</taxon>
        <taxon>Viridiplantae</taxon>
        <taxon>Streptophyta</taxon>
        <taxon>Embryophyta</taxon>
        <taxon>Tracheophyta</taxon>
        <taxon>Spermatophyta</taxon>
        <taxon>Magnoliopsida</taxon>
        <taxon>eudicotyledons</taxon>
        <taxon>Gunneridae</taxon>
        <taxon>Pentapetalae</taxon>
        <taxon>asterids</taxon>
        <taxon>campanulids</taxon>
        <taxon>Asterales</taxon>
        <taxon>Asteraceae</taxon>
        <taxon>Carduoideae</taxon>
        <taxon>Cardueae</taxon>
        <taxon>Arctiinae</taxon>
        <taxon>Arctium</taxon>
    </lineage>
</organism>
<sequence length="1139" mass="131079">MWDHLEKMMLGLKVGNQLKISNYLNNYEEFRGRVGETLEETYDRFVTLRNEFSKNKVHKSQIELNVKFLSILQPEWKRFARQMKQIKDLNEIPHHEVYETLHQNEEEVDEILAENRQKGKKVDDTVTLVVRKKKNKTIVYESEEDEAYANSDTDENDQLKQVMMMLTNAFQKRFYRKPTSNSQRYSSGPNNYIHKERVEASKYEGKRSEGKRTEQRKPEERSQTEPPTCYNCGKTGHYARDCRRPKVRNSDYYKNKMLLAKKQESGKALMAEDEYWLDHSDEEEEDEEKDEAVNMCLIGKIESDADADSDNEDEEVCNLSDSDFMNKMHAMSLKQKELESNLEQENGVITNKKQLIQKLSNKIAKKKVLIEILHKDNDTNAKEKTIILKENSELKSQLLKGGIDLYELKSLHASCIKENFSLLGKLKSLEEKLYKLGQTEQTIFLNKPKEEIERWGIGYKNPHCLQKGMSEVLGLYDHLSMQLARRIPKFITFWTKLSENDEANETEKRLKSSKVRLPFYYAKLNNSYDENPIYQKKKTLSSDFFRSYTEKEMEAKPILGKLYVPPLVLESKISEHENSLSDERLLMNIEQKVFSTVFSNSVISKDSNSKDMFGSSSKGFDFLNSNGGLDNCSEQFDFNAKLPNHSSFVKKTLRKTSTPVNRAKSTKVDYSVSVKAKNAKGKNISQHSQKPNITGNSKKKHSLVAKRSNSPVSYVFRSEQAKARRQKEILSNFKDKYCGTVRFGNDQFSSIMGYGDVQHDNVTIKKVIYVEGLRHNLFSIRQFCDKDLEVNFKAKRCSVRNEEGEELLVGQDEEGKPKPEPSTSAPLELLHMDLCGPMRTQSLGGKKYILKPVKFLRTDNGTEFKNNKVEEYLESVGISHQYSDARTPQQNGVVERRNRTLVEAARTMLSQSDLPLFLWEEVVSTACYTQNRSMVHRRFKKTPYALINNRTPTIKYFHIFGCKCFVLTDRESLNKFSAKEDEGIFIGYSSTSTAFRVYLKKSKTVIESINVSFDEEMESEQQRSEPVITGILASGQLSSGPTSQQNKSDEASTSTNHLSDLDFLFELFYDEFLGSNVKKSVVVDRMEDLTTTHPTSSDIPIESNAPIQQEITIQMPTPTVEEVTNDKETEVAETVGDTI</sequence>
<name>A0ACB9EJ60_ARCLA</name>
<keyword evidence="2" id="KW-1185">Reference proteome</keyword>
<protein>
    <submittedName>
        <fullName evidence="1">Uncharacterized protein</fullName>
    </submittedName>
</protein>
<dbReference type="Proteomes" id="UP001055879">
    <property type="component" value="Linkage Group LG02"/>
</dbReference>
<dbReference type="EMBL" id="CM042048">
    <property type="protein sequence ID" value="KAI3758487.1"/>
    <property type="molecule type" value="Genomic_DNA"/>
</dbReference>
<evidence type="ECO:0000313" key="1">
    <source>
        <dbReference type="EMBL" id="KAI3758487.1"/>
    </source>
</evidence>
<gene>
    <name evidence="1" type="ORF">L6452_06051</name>
</gene>
<comment type="caution">
    <text evidence="1">The sequence shown here is derived from an EMBL/GenBank/DDBJ whole genome shotgun (WGS) entry which is preliminary data.</text>
</comment>
<reference evidence="1 2" key="2">
    <citation type="journal article" date="2022" name="Mol. Ecol. Resour.">
        <title>The genomes of chicory, endive, great burdock and yacon provide insights into Asteraceae paleo-polyploidization history and plant inulin production.</title>
        <authorList>
            <person name="Fan W."/>
            <person name="Wang S."/>
            <person name="Wang H."/>
            <person name="Wang A."/>
            <person name="Jiang F."/>
            <person name="Liu H."/>
            <person name="Zhao H."/>
            <person name="Xu D."/>
            <person name="Zhang Y."/>
        </authorList>
    </citation>
    <scope>NUCLEOTIDE SEQUENCE [LARGE SCALE GENOMIC DNA]</scope>
    <source>
        <strain evidence="2">cv. Niubang</strain>
    </source>
</reference>
<reference evidence="2" key="1">
    <citation type="journal article" date="2022" name="Mol. Ecol. Resour.">
        <title>The genomes of chicory, endive, great burdock and yacon provide insights into Asteraceae palaeo-polyploidization history and plant inulin production.</title>
        <authorList>
            <person name="Fan W."/>
            <person name="Wang S."/>
            <person name="Wang H."/>
            <person name="Wang A."/>
            <person name="Jiang F."/>
            <person name="Liu H."/>
            <person name="Zhao H."/>
            <person name="Xu D."/>
            <person name="Zhang Y."/>
        </authorList>
    </citation>
    <scope>NUCLEOTIDE SEQUENCE [LARGE SCALE GENOMIC DNA]</scope>
    <source>
        <strain evidence="2">cv. Niubang</strain>
    </source>
</reference>
<proteinExistence type="predicted"/>
<evidence type="ECO:0000313" key="2">
    <source>
        <dbReference type="Proteomes" id="UP001055879"/>
    </source>
</evidence>